<name>A0ABP8BTJ2_9ACTN</name>
<evidence type="ECO:0000259" key="1">
    <source>
        <dbReference type="Pfam" id="PF04149"/>
    </source>
</evidence>
<dbReference type="EMBL" id="BAABAS010000004">
    <property type="protein sequence ID" value="GAA4225646.1"/>
    <property type="molecule type" value="Genomic_DNA"/>
</dbReference>
<protein>
    <recommendedName>
        <fullName evidence="1">DUF397 domain-containing protein</fullName>
    </recommendedName>
</protein>
<gene>
    <name evidence="2" type="ORF">GCM10022254_07980</name>
</gene>
<proteinExistence type="predicted"/>
<feature type="domain" description="DUF397" evidence="1">
    <location>
        <begin position="6"/>
        <end position="60"/>
    </location>
</feature>
<dbReference type="Pfam" id="PF04149">
    <property type="entry name" value="DUF397"/>
    <property type="match status" value="1"/>
</dbReference>
<organism evidence="2 3">
    <name type="scientific">Actinomadura meridiana</name>
    <dbReference type="NCBI Taxonomy" id="559626"/>
    <lineage>
        <taxon>Bacteria</taxon>
        <taxon>Bacillati</taxon>
        <taxon>Actinomycetota</taxon>
        <taxon>Actinomycetes</taxon>
        <taxon>Streptosporangiales</taxon>
        <taxon>Thermomonosporaceae</taxon>
        <taxon>Actinomadura</taxon>
    </lineage>
</organism>
<dbReference type="InterPro" id="IPR007278">
    <property type="entry name" value="DUF397"/>
</dbReference>
<keyword evidence="3" id="KW-1185">Reference proteome</keyword>
<evidence type="ECO:0000313" key="2">
    <source>
        <dbReference type="EMBL" id="GAA4225646.1"/>
    </source>
</evidence>
<dbReference type="RefSeq" id="WP_344889797.1">
    <property type="nucleotide sequence ID" value="NZ_BAABAS010000004.1"/>
</dbReference>
<accession>A0ABP8BTJ2</accession>
<dbReference type="Proteomes" id="UP001501710">
    <property type="component" value="Unassembled WGS sequence"/>
</dbReference>
<reference evidence="3" key="1">
    <citation type="journal article" date="2019" name="Int. J. Syst. Evol. Microbiol.">
        <title>The Global Catalogue of Microorganisms (GCM) 10K type strain sequencing project: providing services to taxonomists for standard genome sequencing and annotation.</title>
        <authorList>
            <consortium name="The Broad Institute Genomics Platform"/>
            <consortium name="The Broad Institute Genome Sequencing Center for Infectious Disease"/>
            <person name="Wu L."/>
            <person name="Ma J."/>
        </authorList>
    </citation>
    <scope>NUCLEOTIDE SEQUENCE [LARGE SCALE GENOMIC DNA]</scope>
    <source>
        <strain evidence="3">JCM 17440</strain>
    </source>
</reference>
<comment type="caution">
    <text evidence="2">The sequence shown here is derived from an EMBL/GenBank/DDBJ whole genome shotgun (WGS) entry which is preliminary data.</text>
</comment>
<evidence type="ECO:0000313" key="3">
    <source>
        <dbReference type="Proteomes" id="UP001501710"/>
    </source>
</evidence>
<sequence length="63" mass="6705">MIKMFAGWRVSSYSEAGGNCVEVGRSTSATVGVRDSTLHGKSPILEFTRTEWAALLAAVRASS</sequence>